<reference evidence="3 4" key="1">
    <citation type="submission" date="2019-08" db="EMBL/GenBank/DDBJ databases">
        <title>Whole genome of Aphis craccivora.</title>
        <authorList>
            <person name="Voronova N.V."/>
            <person name="Shulinski R.S."/>
            <person name="Bandarenka Y.V."/>
            <person name="Zhorov D.G."/>
            <person name="Warner D."/>
        </authorList>
    </citation>
    <scope>NUCLEOTIDE SEQUENCE [LARGE SCALE GENOMIC DNA]</scope>
    <source>
        <strain evidence="3">180601</strain>
        <tissue evidence="3">Whole Body</tissue>
    </source>
</reference>
<dbReference type="OrthoDB" id="8157918at2759"/>
<evidence type="ECO:0000313" key="3">
    <source>
        <dbReference type="EMBL" id="KAF0714387.1"/>
    </source>
</evidence>
<keyword evidence="1" id="KW-0175">Coiled coil</keyword>
<feature type="coiled-coil region" evidence="1">
    <location>
        <begin position="45"/>
        <end position="72"/>
    </location>
</feature>
<dbReference type="PANTHER" id="PTHR10799">
    <property type="entry name" value="SNF2/RAD54 HELICASE FAMILY"/>
    <property type="match status" value="1"/>
</dbReference>
<sequence>MAKELSMVERNEKGKQARQYFIECERRVLQPQTLLPTTKELALMVVRAEEDKEKLLLENKSLSTENDCLKNLFKEGMTPTQFSKMLNGVNSQQINHFLAGLKWLYNESKSGNNLRWRVAATARDKYLTEKQNEISPHGANSVISYRPVLLRKGTQRLYDQLSPEQKTIAKTFNTRAYQNLIINHLLDIKRSNVWAGMGMGKTAATLTALENLYLAGSETKPTLVLAPLRVAQSTCPDEALKWNHLHNIEVQPIIGTAKARIEALKNTHASVFTINYDNLVWLVDILGDSWPFGTIIADESTRLKSFRLRRGGKRTAALAKIAHKFVHRWVNLTGTPSPNGLMDLWGQAWFVDQGERIGRTHSAFTSRWFNRIQFPGQQWSRFEPLGFANLQIQAALSDVTLSLNATDWFDIEEPIHNVINITLPAKARAHYQAMEKELFLELGDSAIEALNAAAKTIKTLQIAAGAIYSDDNHNWTEIHDAKIHALESIVNEAGGMPVLVAYHWKHNLECLLKAFPKGKMLDANPQTLTDWNNSKIPMLFAHPASCGHGLNLQDGGNILVFFSHWWDLEQYQQIIERIGPTRQAQAGHNRPVFIHHIVAKDTLDEAVMERRNSKRAIQDLLLEAMKRK</sequence>
<dbReference type="EMBL" id="VUJU01010426">
    <property type="protein sequence ID" value="KAF0714387.1"/>
    <property type="molecule type" value="Genomic_DNA"/>
</dbReference>
<dbReference type="Proteomes" id="UP000478052">
    <property type="component" value="Unassembled WGS sequence"/>
</dbReference>
<dbReference type="InterPro" id="IPR027417">
    <property type="entry name" value="P-loop_NTPase"/>
</dbReference>
<accession>A0A6G0VYM2</accession>
<evidence type="ECO:0000313" key="4">
    <source>
        <dbReference type="Proteomes" id="UP000478052"/>
    </source>
</evidence>
<protein>
    <submittedName>
        <fullName evidence="3">Helicase ATP-binding domain-containing protein</fullName>
    </submittedName>
</protein>
<dbReference type="SMART" id="SM00487">
    <property type="entry name" value="DEXDc"/>
    <property type="match status" value="1"/>
</dbReference>
<comment type="caution">
    <text evidence="3">The sequence shown here is derived from an EMBL/GenBank/DDBJ whole genome shotgun (WGS) entry which is preliminary data.</text>
</comment>
<dbReference type="Pfam" id="PF00176">
    <property type="entry name" value="SNF2-rel_dom"/>
    <property type="match status" value="1"/>
</dbReference>
<keyword evidence="3" id="KW-0067">ATP-binding</keyword>
<keyword evidence="3" id="KW-0347">Helicase</keyword>
<dbReference type="Gene3D" id="3.40.50.300">
    <property type="entry name" value="P-loop containing nucleotide triphosphate hydrolases"/>
    <property type="match status" value="1"/>
</dbReference>
<keyword evidence="4" id="KW-1185">Reference proteome</keyword>
<dbReference type="SUPFAM" id="SSF52540">
    <property type="entry name" value="P-loop containing nucleoside triphosphate hydrolases"/>
    <property type="match status" value="2"/>
</dbReference>
<dbReference type="AlphaFoldDB" id="A0A6G0VYM2"/>
<dbReference type="InterPro" id="IPR038718">
    <property type="entry name" value="SNF2-like_sf"/>
</dbReference>
<dbReference type="PROSITE" id="PS51192">
    <property type="entry name" value="HELICASE_ATP_BIND_1"/>
    <property type="match status" value="1"/>
</dbReference>
<organism evidence="3 4">
    <name type="scientific">Aphis craccivora</name>
    <name type="common">Cowpea aphid</name>
    <dbReference type="NCBI Taxonomy" id="307492"/>
    <lineage>
        <taxon>Eukaryota</taxon>
        <taxon>Metazoa</taxon>
        <taxon>Ecdysozoa</taxon>
        <taxon>Arthropoda</taxon>
        <taxon>Hexapoda</taxon>
        <taxon>Insecta</taxon>
        <taxon>Pterygota</taxon>
        <taxon>Neoptera</taxon>
        <taxon>Paraneoptera</taxon>
        <taxon>Hemiptera</taxon>
        <taxon>Sternorrhyncha</taxon>
        <taxon>Aphidomorpha</taxon>
        <taxon>Aphidoidea</taxon>
        <taxon>Aphididae</taxon>
        <taxon>Aphidini</taxon>
        <taxon>Aphis</taxon>
        <taxon>Aphis</taxon>
    </lineage>
</organism>
<keyword evidence="3" id="KW-0547">Nucleotide-binding</keyword>
<dbReference type="GO" id="GO:0004386">
    <property type="term" value="F:helicase activity"/>
    <property type="evidence" value="ECO:0007669"/>
    <property type="project" value="UniProtKB-KW"/>
</dbReference>
<feature type="domain" description="Helicase ATP-binding" evidence="2">
    <location>
        <begin position="182"/>
        <end position="354"/>
    </location>
</feature>
<dbReference type="InterPro" id="IPR014001">
    <property type="entry name" value="Helicase_ATP-bd"/>
</dbReference>
<proteinExistence type="predicted"/>
<dbReference type="GO" id="GO:0005524">
    <property type="term" value="F:ATP binding"/>
    <property type="evidence" value="ECO:0007669"/>
    <property type="project" value="UniProtKB-KW"/>
</dbReference>
<name>A0A6G0VYM2_APHCR</name>
<evidence type="ECO:0000259" key="2">
    <source>
        <dbReference type="PROSITE" id="PS51192"/>
    </source>
</evidence>
<gene>
    <name evidence="3" type="ORF">FWK35_00026994</name>
</gene>
<dbReference type="Gene3D" id="3.40.50.10810">
    <property type="entry name" value="Tandem AAA-ATPase domain"/>
    <property type="match status" value="1"/>
</dbReference>
<keyword evidence="3" id="KW-0378">Hydrolase</keyword>
<dbReference type="InterPro" id="IPR000330">
    <property type="entry name" value="SNF2_N"/>
</dbReference>
<evidence type="ECO:0000256" key="1">
    <source>
        <dbReference type="SAM" id="Coils"/>
    </source>
</evidence>